<keyword evidence="3" id="KW-0731">Sigma factor</keyword>
<evidence type="ECO:0000256" key="2">
    <source>
        <dbReference type="ARBA" id="ARBA00023015"/>
    </source>
</evidence>
<accession>A0A5M6ZK15</accession>
<dbReference type="Gene3D" id="1.10.10.10">
    <property type="entry name" value="Winged helix-like DNA-binding domain superfamily/Winged helix DNA-binding domain"/>
    <property type="match status" value="1"/>
</dbReference>
<dbReference type="GO" id="GO:0006352">
    <property type="term" value="P:DNA-templated transcription initiation"/>
    <property type="evidence" value="ECO:0007669"/>
    <property type="project" value="InterPro"/>
</dbReference>
<keyword evidence="8" id="KW-1185">Reference proteome</keyword>
<name>A0A5M6ZK15_9PROT</name>
<dbReference type="RefSeq" id="WP_150022836.1">
    <property type="nucleotide sequence ID" value="NZ_VWOJ01000002.1"/>
</dbReference>
<dbReference type="SUPFAM" id="SSF88946">
    <property type="entry name" value="Sigma2 domain of RNA polymerase sigma factors"/>
    <property type="match status" value="1"/>
</dbReference>
<dbReference type="InterPro" id="IPR013249">
    <property type="entry name" value="RNA_pol_sigma70_r4_t2"/>
</dbReference>
<keyword evidence="4" id="KW-0804">Transcription</keyword>
<dbReference type="PANTHER" id="PTHR43133">
    <property type="entry name" value="RNA POLYMERASE ECF-TYPE SIGMA FACTO"/>
    <property type="match status" value="1"/>
</dbReference>
<sequence>MTVRRQEHKSASLNEVAISDLDRRFRRPLVAYFNKRIREQYDVDDLVQEVFLRLVRRAELSDVEAIDRYIFRTAANVIKDRSRRRSARLQHLHHGFDETEIDSDLFSPERVLLGKEALEQLAAALDAMPEKTRNVFMLRRYEGLKNSEIAALLGLTVSGVRFHIIRAKAYLARRLEDKT</sequence>
<dbReference type="GO" id="GO:0016987">
    <property type="term" value="F:sigma factor activity"/>
    <property type="evidence" value="ECO:0007669"/>
    <property type="project" value="UniProtKB-KW"/>
</dbReference>
<feature type="domain" description="RNA polymerase sigma-70 region 2" evidence="5">
    <location>
        <begin position="23"/>
        <end position="86"/>
    </location>
</feature>
<protein>
    <submittedName>
        <fullName evidence="7">Sigma-70 family RNA polymerase sigma factor</fullName>
    </submittedName>
</protein>
<evidence type="ECO:0000256" key="4">
    <source>
        <dbReference type="ARBA" id="ARBA00023163"/>
    </source>
</evidence>
<dbReference type="PANTHER" id="PTHR43133:SF63">
    <property type="entry name" value="RNA POLYMERASE SIGMA FACTOR FECI-RELATED"/>
    <property type="match status" value="1"/>
</dbReference>
<dbReference type="InterPro" id="IPR007627">
    <property type="entry name" value="RNA_pol_sigma70_r2"/>
</dbReference>
<comment type="similarity">
    <text evidence="1">Belongs to the sigma-70 factor family. ECF subfamily.</text>
</comment>
<dbReference type="SUPFAM" id="SSF88659">
    <property type="entry name" value="Sigma3 and sigma4 domains of RNA polymerase sigma factors"/>
    <property type="match status" value="1"/>
</dbReference>
<dbReference type="Proteomes" id="UP000325122">
    <property type="component" value="Unassembled WGS sequence"/>
</dbReference>
<dbReference type="InterPro" id="IPR014284">
    <property type="entry name" value="RNA_pol_sigma-70_dom"/>
</dbReference>
<keyword evidence="2" id="KW-0805">Transcription regulation</keyword>
<feature type="domain" description="RNA polymerase sigma factor 70 region 4 type 2" evidence="6">
    <location>
        <begin position="119"/>
        <end position="170"/>
    </location>
</feature>
<evidence type="ECO:0000313" key="7">
    <source>
        <dbReference type="EMBL" id="KAA5803568.1"/>
    </source>
</evidence>
<evidence type="ECO:0000256" key="1">
    <source>
        <dbReference type="ARBA" id="ARBA00010641"/>
    </source>
</evidence>
<evidence type="ECO:0000313" key="8">
    <source>
        <dbReference type="Proteomes" id="UP000325122"/>
    </source>
</evidence>
<dbReference type="Gene3D" id="1.10.1740.10">
    <property type="match status" value="1"/>
</dbReference>
<dbReference type="Pfam" id="PF04542">
    <property type="entry name" value="Sigma70_r2"/>
    <property type="match status" value="1"/>
</dbReference>
<proteinExistence type="inferred from homology"/>
<dbReference type="NCBIfam" id="TIGR02937">
    <property type="entry name" value="sigma70-ECF"/>
    <property type="match status" value="1"/>
</dbReference>
<comment type="caution">
    <text evidence="7">The sequence shown here is derived from an EMBL/GenBank/DDBJ whole genome shotgun (WGS) entry which is preliminary data.</text>
</comment>
<dbReference type="InterPro" id="IPR039425">
    <property type="entry name" value="RNA_pol_sigma-70-like"/>
</dbReference>
<gene>
    <name evidence="7" type="ORF">F1654_07120</name>
</gene>
<organism evidence="7 8">
    <name type="scientific">Alkalicaulis satelles</name>
    <dbReference type="NCBI Taxonomy" id="2609175"/>
    <lineage>
        <taxon>Bacteria</taxon>
        <taxon>Pseudomonadati</taxon>
        <taxon>Pseudomonadota</taxon>
        <taxon>Alphaproteobacteria</taxon>
        <taxon>Maricaulales</taxon>
        <taxon>Maricaulaceae</taxon>
        <taxon>Alkalicaulis</taxon>
    </lineage>
</organism>
<dbReference type="InterPro" id="IPR013324">
    <property type="entry name" value="RNA_pol_sigma_r3/r4-like"/>
</dbReference>
<dbReference type="EMBL" id="VWOJ01000002">
    <property type="protein sequence ID" value="KAA5803568.1"/>
    <property type="molecule type" value="Genomic_DNA"/>
</dbReference>
<dbReference type="AlphaFoldDB" id="A0A5M6ZK15"/>
<reference evidence="7 8" key="1">
    <citation type="submission" date="2019-09" db="EMBL/GenBank/DDBJ databases">
        <authorList>
            <person name="Kevbrin V."/>
            <person name="Grouzdev D.S."/>
        </authorList>
    </citation>
    <scope>NUCLEOTIDE SEQUENCE [LARGE SCALE GENOMIC DNA]</scope>
    <source>
        <strain evidence="7 8">G-192</strain>
    </source>
</reference>
<dbReference type="Pfam" id="PF08281">
    <property type="entry name" value="Sigma70_r4_2"/>
    <property type="match status" value="1"/>
</dbReference>
<dbReference type="GO" id="GO:0003677">
    <property type="term" value="F:DNA binding"/>
    <property type="evidence" value="ECO:0007669"/>
    <property type="project" value="InterPro"/>
</dbReference>
<dbReference type="InterPro" id="IPR036388">
    <property type="entry name" value="WH-like_DNA-bd_sf"/>
</dbReference>
<evidence type="ECO:0000259" key="6">
    <source>
        <dbReference type="Pfam" id="PF08281"/>
    </source>
</evidence>
<evidence type="ECO:0000259" key="5">
    <source>
        <dbReference type="Pfam" id="PF04542"/>
    </source>
</evidence>
<evidence type="ECO:0000256" key="3">
    <source>
        <dbReference type="ARBA" id="ARBA00023082"/>
    </source>
</evidence>
<dbReference type="InterPro" id="IPR013325">
    <property type="entry name" value="RNA_pol_sigma_r2"/>
</dbReference>